<dbReference type="GO" id="GO:0030214">
    <property type="term" value="P:hyaluronan catabolic process"/>
    <property type="evidence" value="ECO:0007669"/>
    <property type="project" value="TreeGrafter"/>
</dbReference>
<dbReference type="PRINTS" id="PR00846">
    <property type="entry name" value="GLHYDRLASE56"/>
</dbReference>
<evidence type="ECO:0000259" key="5">
    <source>
        <dbReference type="PROSITE" id="PS50026"/>
    </source>
</evidence>
<dbReference type="GO" id="GO:0005975">
    <property type="term" value="P:carbohydrate metabolic process"/>
    <property type="evidence" value="ECO:0007669"/>
    <property type="project" value="InterPro"/>
</dbReference>
<feature type="domain" description="EGF-like" evidence="5">
    <location>
        <begin position="546"/>
        <end position="589"/>
    </location>
</feature>
<comment type="caution">
    <text evidence="3">Lacks conserved residue(s) required for the propagation of feature annotation.</text>
</comment>
<comment type="caution">
    <text evidence="6">The sequence shown here is derived from an EMBL/GenBank/DDBJ whole genome shotgun (WGS) entry which is preliminary data.</text>
</comment>
<dbReference type="InterPro" id="IPR000742">
    <property type="entry name" value="EGF"/>
</dbReference>
<dbReference type="SUPFAM" id="SSF51445">
    <property type="entry name" value="(Trans)glycosidases"/>
    <property type="match status" value="2"/>
</dbReference>
<dbReference type="PROSITE" id="PS50026">
    <property type="entry name" value="EGF_3"/>
    <property type="match status" value="1"/>
</dbReference>
<dbReference type="Gene3D" id="3.20.20.70">
    <property type="entry name" value="Aldolase class I"/>
    <property type="match status" value="2"/>
</dbReference>
<proteinExistence type="inferred from homology"/>
<evidence type="ECO:0000256" key="1">
    <source>
        <dbReference type="ARBA" id="ARBA00008871"/>
    </source>
</evidence>
<keyword evidence="4" id="KW-0378">Hydrolase</keyword>
<dbReference type="Proteomes" id="UP000494206">
    <property type="component" value="Unassembled WGS sequence"/>
</dbReference>
<keyword evidence="4" id="KW-0326">Glycosidase</keyword>
<comment type="catalytic activity">
    <reaction evidence="4">
        <text>Random hydrolysis of (1-&gt;4)-linkages between N-acetyl-beta-D-glucosamine and D-glucuronate residues in hyaluronate.</text>
        <dbReference type="EC" id="3.2.1.35"/>
    </reaction>
</comment>
<feature type="disulfide bond" evidence="3">
    <location>
        <begin position="579"/>
        <end position="588"/>
    </location>
</feature>
<dbReference type="InterPro" id="IPR018155">
    <property type="entry name" value="Hyaluronidase"/>
</dbReference>
<evidence type="ECO:0000313" key="7">
    <source>
        <dbReference type="Proteomes" id="UP000494206"/>
    </source>
</evidence>
<dbReference type="InterPro" id="IPR017853">
    <property type="entry name" value="GH"/>
</dbReference>
<evidence type="ECO:0000256" key="4">
    <source>
        <dbReference type="RuleBase" id="RU610713"/>
    </source>
</evidence>
<evidence type="ECO:0000313" key="6">
    <source>
        <dbReference type="EMBL" id="CAB3404728.1"/>
    </source>
</evidence>
<accession>A0A8S1ELM5</accession>
<dbReference type="AlphaFoldDB" id="A0A8S1ELM5"/>
<protein>
    <recommendedName>
        <fullName evidence="4">Hyaluronidase</fullName>
        <ecNumber evidence="4">3.2.1.35</ecNumber>
    </recommendedName>
</protein>
<name>A0A8S1ELM5_9PELO</name>
<gene>
    <name evidence="6" type="ORF">CBOVIS_LOCUS7012</name>
</gene>
<dbReference type="GO" id="GO:0004415">
    <property type="term" value="F:hyalurononglucosaminidase activity"/>
    <property type="evidence" value="ECO:0007669"/>
    <property type="project" value="UniProtKB-UniRule"/>
</dbReference>
<dbReference type="OrthoDB" id="5796153at2759"/>
<dbReference type="PANTHER" id="PTHR11769">
    <property type="entry name" value="HYALURONIDASE"/>
    <property type="match status" value="1"/>
</dbReference>
<dbReference type="EMBL" id="CADEPM010000004">
    <property type="protein sequence ID" value="CAB3404728.1"/>
    <property type="molecule type" value="Genomic_DNA"/>
</dbReference>
<dbReference type="InterPro" id="IPR013785">
    <property type="entry name" value="Aldolase_TIM"/>
</dbReference>
<dbReference type="EC" id="3.2.1.35" evidence="4"/>
<reference evidence="6 7" key="1">
    <citation type="submission" date="2020-04" db="EMBL/GenBank/DDBJ databases">
        <authorList>
            <person name="Laetsch R D."/>
            <person name="Stevens L."/>
            <person name="Kumar S."/>
            <person name="Blaxter L. M."/>
        </authorList>
    </citation>
    <scope>NUCLEOTIDE SEQUENCE [LARGE SCALE GENOMIC DNA]</scope>
</reference>
<sequence>MQLLSNNQVEPRPINGGLPQLGNLKRHLRRAEDDINRIVPNKDFDGIAVIDIESFRPTWQLSWGKFEIYKHESMKLVRAEYPDWPEQLVAKKAKEDYETACKLFFVESLRLAKRLRPNAKWGFYLFPKCNGDVGQKNSTECELNFRKYNDQLKWLWLESSALFPSIYLYPQHKNIPKQNFITNAPNLYASTGVGMEMRVENIVIWSSSARMNERCDSLKRYVDNTLGPFVRFIRIKMRNCRKYECSSVGECLFSLKQQSINIEHEDSENENSEYDNHLAIIDASRAQRTKLIDLDAHLEITANDIITKIPDENFNGIAIFDIEEFRPMWLLSWGNFQVYKRESIKLVAEKYPWWTQKMIEKLAQQEYDEACKTIFLETLRLGKRLRPNAKWGFYLFPKCNDDVGENSQRDCSKLFQAYNDDLYWLWKETTALFPSIYIYNKHREASWYNFIRNTALLKETERVRNVYSPNSEIHVFSKIEYDPYGRNFADFYSKEDLLASLETAMRLNVDSVVLWSTSTNMRHRCEFIREFVDETLGPFIRIANRKLDKCRVERCSTHGECYMEYSEMYPSHHHFFCRCDSPYSGKYCEYLNQFQQEESSYDSPSQWFMNN</sequence>
<keyword evidence="7" id="KW-1185">Reference proteome</keyword>
<dbReference type="PANTHER" id="PTHR11769:SF35">
    <property type="entry name" value="HYALURONIDASE"/>
    <property type="match status" value="1"/>
</dbReference>
<dbReference type="PROSITE" id="PS01186">
    <property type="entry name" value="EGF_2"/>
    <property type="match status" value="1"/>
</dbReference>
<dbReference type="SUPFAM" id="SSF57196">
    <property type="entry name" value="EGF/Laminin"/>
    <property type="match status" value="1"/>
</dbReference>
<evidence type="ECO:0000256" key="3">
    <source>
        <dbReference type="PROSITE-ProRule" id="PRU00076"/>
    </source>
</evidence>
<dbReference type="Pfam" id="PF01630">
    <property type="entry name" value="Glyco_hydro_56"/>
    <property type="match status" value="2"/>
</dbReference>
<dbReference type="PROSITE" id="PS00022">
    <property type="entry name" value="EGF_1"/>
    <property type="match status" value="1"/>
</dbReference>
<keyword evidence="3" id="KW-0245">EGF-like domain</keyword>
<organism evidence="6 7">
    <name type="scientific">Caenorhabditis bovis</name>
    <dbReference type="NCBI Taxonomy" id="2654633"/>
    <lineage>
        <taxon>Eukaryota</taxon>
        <taxon>Metazoa</taxon>
        <taxon>Ecdysozoa</taxon>
        <taxon>Nematoda</taxon>
        <taxon>Chromadorea</taxon>
        <taxon>Rhabditida</taxon>
        <taxon>Rhabditina</taxon>
        <taxon>Rhabditomorpha</taxon>
        <taxon>Rhabditoidea</taxon>
        <taxon>Rhabditidae</taxon>
        <taxon>Peloderinae</taxon>
        <taxon>Caenorhabditis</taxon>
    </lineage>
</organism>
<evidence type="ECO:0000256" key="2">
    <source>
        <dbReference type="ARBA" id="ARBA00023157"/>
    </source>
</evidence>
<comment type="similarity">
    <text evidence="1 4">Belongs to the glycosyl hydrolase 56 family.</text>
</comment>
<keyword evidence="2 3" id="KW-1015">Disulfide bond</keyword>